<dbReference type="AlphaFoldDB" id="A0A9X9ACM8"/>
<evidence type="ECO:0000313" key="1">
    <source>
        <dbReference type="EMBL" id="TKJ06547.1"/>
    </source>
</evidence>
<sequence length="109" mass="12312">QVEKSERVQEECNEMLASVLTNVTDLGKFIDAINEVMREVVVHQESFQVKTTNIVKDVTHASNVIQQTSTATEEVLASVEEEKHRNDTSVKTLQTVSEQVKLLEDILEK</sequence>
<evidence type="ECO:0000313" key="2">
    <source>
        <dbReference type="Proteomes" id="UP000308444"/>
    </source>
</evidence>
<protein>
    <submittedName>
        <fullName evidence="1">Chemotaxis protein</fullName>
    </submittedName>
</protein>
<accession>A0A9X9ACM8</accession>
<gene>
    <name evidence="1" type="ORF">FC695_05910</name>
</gene>
<reference evidence="1 2" key="1">
    <citation type="journal article" date="2019" name="Environ. Microbiol.">
        <title>An active ?-lactamase is a part of an orchestrated cell wall stress resistance network of Bacillus subtilis and related rhizosphere species.</title>
        <authorList>
            <person name="Bucher T."/>
            <person name="Keren-Paz A."/>
            <person name="Hausser J."/>
            <person name="Olender T."/>
            <person name="Cytryn E."/>
            <person name="Kolodkin-Gal I."/>
        </authorList>
    </citation>
    <scope>NUCLEOTIDE SEQUENCE [LARGE SCALE GENOMIC DNA]</scope>
    <source>
        <strain evidence="1 2">I32</strain>
    </source>
</reference>
<comment type="caution">
    <text evidence="1">The sequence shown here is derived from an EMBL/GenBank/DDBJ whole genome shotgun (WGS) entry which is preliminary data.</text>
</comment>
<name>A0A9X9ACM8_BACCE</name>
<dbReference type="SUPFAM" id="SSF58104">
    <property type="entry name" value="Methyl-accepting chemotaxis protein (MCP) signaling domain"/>
    <property type="match status" value="1"/>
</dbReference>
<proteinExistence type="predicted"/>
<organism evidence="1 2">
    <name type="scientific">Bacillus cereus</name>
    <dbReference type="NCBI Taxonomy" id="1396"/>
    <lineage>
        <taxon>Bacteria</taxon>
        <taxon>Bacillati</taxon>
        <taxon>Bacillota</taxon>
        <taxon>Bacilli</taxon>
        <taxon>Bacillales</taxon>
        <taxon>Bacillaceae</taxon>
        <taxon>Bacillus</taxon>
        <taxon>Bacillus cereus group</taxon>
    </lineage>
</organism>
<dbReference type="Proteomes" id="UP000308444">
    <property type="component" value="Unassembled WGS sequence"/>
</dbReference>
<feature type="non-terminal residue" evidence="1">
    <location>
        <position position="1"/>
    </location>
</feature>
<dbReference type="EMBL" id="SZOH01000314">
    <property type="protein sequence ID" value="TKJ06547.1"/>
    <property type="molecule type" value="Genomic_DNA"/>
</dbReference>